<keyword evidence="6" id="KW-1185">Reference proteome</keyword>
<dbReference type="InterPro" id="IPR011711">
    <property type="entry name" value="GntR_C"/>
</dbReference>
<dbReference type="SUPFAM" id="SSF46785">
    <property type="entry name" value="Winged helix' DNA-binding domain"/>
    <property type="match status" value="1"/>
</dbReference>
<keyword evidence="1" id="KW-0805">Transcription regulation</keyword>
<dbReference type="PANTHER" id="PTHR43537:SF24">
    <property type="entry name" value="GLUCONATE OPERON TRANSCRIPTIONAL REPRESSOR"/>
    <property type="match status" value="1"/>
</dbReference>
<dbReference type="PROSITE" id="PS50949">
    <property type="entry name" value="HTH_GNTR"/>
    <property type="match status" value="1"/>
</dbReference>
<dbReference type="EMBL" id="CP107020">
    <property type="protein sequence ID" value="UYG17869.1"/>
    <property type="molecule type" value="Genomic_DNA"/>
</dbReference>
<evidence type="ECO:0000313" key="6">
    <source>
        <dbReference type="Proteomes" id="UP001164305"/>
    </source>
</evidence>
<dbReference type="Gene3D" id="1.10.10.10">
    <property type="entry name" value="Winged helix-like DNA-binding domain superfamily/Winged helix DNA-binding domain"/>
    <property type="match status" value="1"/>
</dbReference>
<evidence type="ECO:0000259" key="4">
    <source>
        <dbReference type="PROSITE" id="PS50949"/>
    </source>
</evidence>
<evidence type="ECO:0000256" key="1">
    <source>
        <dbReference type="ARBA" id="ARBA00023015"/>
    </source>
</evidence>
<organism evidence="5 6">
    <name type="scientific">Brachybacterium huguangmaarense</name>
    <dbReference type="NCBI Taxonomy" id="1652028"/>
    <lineage>
        <taxon>Bacteria</taxon>
        <taxon>Bacillati</taxon>
        <taxon>Actinomycetota</taxon>
        <taxon>Actinomycetes</taxon>
        <taxon>Micrococcales</taxon>
        <taxon>Dermabacteraceae</taxon>
        <taxon>Brachybacterium</taxon>
    </lineage>
</organism>
<dbReference type="SMART" id="SM00895">
    <property type="entry name" value="FCD"/>
    <property type="match status" value="1"/>
</dbReference>
<dbReference type="PANTHER" id="PTHR43537">
    <property type="entry name" value="TRANSCRIPTIONAL REGULATOR, GNTR FAMILY"/>
    <property type="match status" value="1"/>
</dbReference>
<dbReference type="InterPro" id="IPR000524">
    <property type="entry name" value="Tscrpt_reg_HTH_GntR"/>
</dbReference>
<dbReference type="RefSeq" id="WP_263595076.1">
    <property type="nucleotide sequence ID" value="NZ_CP107020.1"/>
</dbReference>
<evidence type="ECO:0000256" key="3">
    <source>
        <dbReference type="ARBA" id="ARBA00023163"/>
    </source>
</evidence>
<accession>A0ABY6G5E8</accession>
<evidence type="ECO:0000313" key="5">
    <source>
        <dbReference type="EMBL" id="UYG17869.1"/>
    </source>
</evidence>
<evidence type="ECO:0000256" key="2">
    <source>
        <dbReference type="ARBA" id="ARBA00023125"/>
    </source>
</evidence>
<dbReference type="Gene3D" id="1.20.120.530">
    <property type="entry name" value="GntR ligand-binding domain-like"/>
    <property type="match status" value="1"/>
</dbReference>
<proteinExistence type="predicted"/>
<protein>
    <submittedName>
        <fullName evidence="5">GntR family transcriptional regulator</fullName>
    </submittedName>
</protein>
<dbReference type="CDD" id="cd07377">
    <property type="entry name" value="WHTH_GntR"/>
    <property type="match status" value="1"/>
</dbReference>
<dbReference type="SMART" id="SM00345">
    <property type="entry name" value="HTH_GNTR"/>
    <property type="match status" value="1"/>
</dbReference>
<keyword evidence="3" id="KW-0804">Transcription</keyword>
<dbReference type="InterPro" id="IPR036390">
    <property type="entry name" value="WH_DNA-bd_sf"/>
</dbReference>
<dbReference type="PRINTS" id="PR00035">
    <property type="entry name" value="HTHGNTR"/>
</dbReference>
<sequence>MSSTSATVSAPDRVYQHLKNRILTGALPGGEMTSESEIAAALGVSRTPVREALMRLQAESLVRIHPKRGVLIAPIAPGEADDVFDARMLVEAHAARHVAALPSGRRDVTLGRLRDLLDAQESAIADGDLEVYARRDADFHLTVISAGGNQLLAGFAHSLRERQQRLVAGGLARDTAHAARFAIGHRELLAQLEAGDADGYVDLLEAHLEMAREVLA</sequence>
<dbReference type="Pfam" id="PF00392">
    <property type="entry name" value="GntR"/>
    <property type="match status" value="1"/>
</dbReference>
<dbReference type="Proteomes" id="UP001164305">
    <property type="component" value="Chromosome"/>
</dbReference>
<dbReference type="InterPro" id="IPR008920">
    <property type="entry name" value="TF_FadR/GntR_C"/>
</dbReference>
<reference evidence="5" key="1">
    <citation type="submission" date="2022-10" db="EMBL/GenBank/DDBJ databases">
        <title>Whole-Genome Sequencing of Brachybacterium huguangmaarense BRM-3, Isolated from Betula schmidtii.</title>
        <authorList>
            <person name="Haam D."/>
        </authorList>
    </citation>
    <scope>NUCLEOTIDE SEQUENCE</scope>
    <source>
        <strain evidence="5">BRM-3</strain>
    </source>
</reference>
<keyword evidence="2" id="KW-0238">DNA-binding</keyword>
<dbReference type="SUPFAM" id="SSF48008">
    <property type="entry name" value="GntR ligand-binding domain-like"/>
    <property type="match status" value="1"/>
</dbReference>
<name>A0ABY6G5E8_9MICO</name>
<dbReference type="Pfam" id="PF07729">
    <property type="entry name" value="FCD"/>
    <property type="match status" value="1"/>
</dbReference>
<gene>
    <name evidence="5" type="ORF">BRM3_05450</name>
</gene>
<feature type="domain" description="HTH gntR-type" evidence="4">
    <location>
        <begin position="8"/>
        <end position="75"/>
    </location>
</feature>
<dbReference type="InterPro" id="IPR036388">
    <property type="entry name" value="WH-like_DNA-bd_sf"/>
</dbReference>